<name>A0A1T4PUX8_9GAMM</name>
<evidence type="ECO:0000259" key="3">
    <source>
        <dbReference type="PROSITE" id="PS51755"/>
    </source>
</evidence>
<dbReference type="Pfam" id="PF00486">
    <property type="entry name" value="Trans_reg_C"/>
    <property type="match status" value="1"/>
</dbReference>
<dbReference type="InterPro" id="IPR011990">
    <property type="entry name" value="TPR-like_helical_dom_sf"/>
</dbReference>
<dbReference type="GO" id="GO:0006355">
    <property type="term" value="P:regulation of DNA-templated transcription"/>
    <property type="evidence" value="ECO:0007669"/>
    <property type="project" value="InterPro"/>
</dbReference>
<dbReference type="SUPFAM" id="SSF46894">
    <property type="entry name" value="C-terminal effector domain of the bipartite response regulators"/>
    <property type="match status" value="1"/>
</dbReference>
<dbReference type="InterPro" id="IPR036388">
    <property type="entry name" value="WH-like_DNA-bd_sf"/>
</dbReference>
<protein>
    <submittedName>
        <fullName evidence="4">DNA-binding winged helix-turn-helix (WHTH) domain-containing protein</fullName>
    </submittedName>
</protein>
<evidence type="ECO:0000256" key="2">
    <source>
        <dbReference type="PROSITE-ProRule" id="PRU01091"/>
    </source>
</evidence>
<evidence type="ECO:0000313" key="5">
    <source>
        <dbReference type="Proteomes" id="UP000190061"/>
    </source>
</evidence>
<keyword evidence="1 2" id="KW-0238">DNA-binding</keyword>
<dbReference type="SUPFAM" id="SSF48452">
    <property type="entry name" value="TPR-like"/>
    <property type="match status" value="1"/>
</dbReference>
<dbReference type="Gene3D" id="1.25.40.10">
    <property type="entry name" value="Tetratricopeptide repeat domain"/>
    <property type="match status" value="2"/>
</dbReference>
<accession>A0A1T4PUX8</accession>
<dbReference type="RefSeq" id="WP_159447355.1">
    <property type="nucleotide sequence ID" value="NZ_FUXP01000003.1"/>
</dbReference>
<evidence type="ECO:0000313" key="4">
    <source>
        <dbReference type="EMBL" id="SJZ94748.1"/>
    </source>
</evidence>
<dbReference type="InterPro" id="IPR001867">
    <property type="entry name" value="OmpR/PhoB-type_DNA-bd"/>
</dbReference>
<dbReference type="STRING" id="1122188.SAMN02745674_01371"/>
<dbReference type="SMART" id="SM00862">
    <property type="entry name" value="Trans_reg_C"/>
    <property type="match status" value="1"/>
</dbReference>
<dbReference type="OrthoDB" id="1971692at2"/>
<dbReference type="GO" id="GO:0000160">
    <property type="term" value="P:phosphorelay signal transduction system"/>
    <property type="evidence" value="ECO:0007669"/>
    <property type="project" value="InterPro"/>
</dbReference>
<organism evidence="4 5">
    <name type="scientific">Lysobacter spongiicola DSM 21749</name>
    <dbReference type="NCBI Taxonomy" id="1122188"/>
    <lineage>
        <taxon>Bacteria</taxon>
        <taxon>Pseudomonadati</taxon>
        <taxon>Pseudomonadota</taxon>
        <taxon>Gammaproteobacteria</taxon>
        <taxon>Lysobacterales</taxon>
        <taxon>Lysobacteraceae</taxon>
        <taxon>Novilysobacter</taxon>
    </lineage>
</organism>
<dbReference type="AlphaFoldDB" id="A0A1T4PUX8"/>
<dbReference type="InterPro" id="IPR016032">
    <property type="entry name" value="Sig_transdc_resp-reg_C-effctor"/>
</dbReference>
<feature type="domain" description="OmpR/PhoB-type" evidence="3">
    <location>
        <begin position="13"/>
        <end position="109"/>
    </location>
</feature>
<sequence length="950" mass="103048">MSESTDHPWPARSRRLRVGELQVDLRYRQLLGPEGEVELPQRVFELLLLFLAEPHVLHSRAALFERVWPAVVVEDANLSQSIWMLRKALGPDRKQWIRTVAGSGYVFEPPGPVEAEAVAEETPVPQVDRPAAEASPTLPWWHPRRYPRRAAHVLGAGLLAALALVTVLAIRSATPEIPASLAADGAPVAVALIEVGGDSDGDARWPATVLRAWLEWKLQSLPEVTVLTEGHLAADAAALSPQIVLLSAGRSSQAPGERFVRAQFSGRNGALQLELRGTAAEMPALIDSLSREVLDELVPGRTASTWPDLGLDASAATGFATAYRLIERRDLASGSERLRTTVSQAPRFGLGHLHLATSLSRLGQANAAVEQMALARQALQPLPDDAARVLEARSLAMDPGRAAEAADAFDTLARQHAGRLDFRLDQASHRLRAGDPEAAWATLDEVAWEKQPTSVRIRWRLIRAEIASTQSNLESVREEAEKAIALARSAGDAWKHEHARALHLKALADAYQYGPEADMEQFSQASRLFSEAGAEMEALFATVSGELAQPPRNGTGPSADFSRLLARARAEGHLRVEVMLLRRAAFQHYMAGDLPRYRGLLEEAHASAQAAGDTIGQQALDVDLLNEDVMIGRFDSALERIRRIRAGGMRGSDMLWLDQFEAFILATRGDFQGALNALDHTARRLQREGRPPLPEGSIARLACSRAEIMLSRGEMHQARAATQLCRSADRPGHEEMAMVLEAAIDLLAGDPATASERLDHVIARVQALPQAPDRWLASLQTGYLLSRAGRLREAGTLYREVRDTARDTGYDWLMVIAESGLAELAAADGRSEDARRHEQQARQYMHGEAWAVTHRLDVVARQVALDGSDAATAAAILERNHERAHRIGDVIAQLELHSLVPDGARLGDCDPATRAAQVAATGMRGATLDWMTGMSAPGPAGSTAAGEAGG</sequence>
<keyword evidence="5" id="KW-1185">Reference proteome</keyword>
<proteinExistence type="predicted"/>
<dbReference type="GO" id="GO:0003677">
    <property type="term" value="F:DNA binding"/>
    <property type="evidence" value="ECO:0007669"/>
    <property type="project" value="UniProtKB-UniRule"/>
</dbReference>
<gene>
    <name evidence="4" type="ORF">SAMN02745674_01371</name>
</gene>
<feature type="DNA-binding region" description="OmpR/PhoB-type" evidence="2">
    <location>
        <begin position="13"/>
        <end position="109"/>
    </location>
</feature>
<reference evidence="4 5" key="1">
    <citation type="submission" date="2017-02" db="EMBL/GenBank/DDBJ databases">
        <authorList>
            <person name="Peterson S.W."/>
        </authorList>
    </citation>
    <scope>NUCLEOTIDE SEQUENCE [LARGE SCALE GENOMIC DNA]</scope>
    <source>
        <strain evidence="4 5">DSM 21749</strain>
    </source>
</reference>
<dbReference type="Proteomes" id="UP000190061">
    <property type="component" value="Unassembled WGS sequence"/>
</dbReference>
<dbReference type="Gene3D" id="1.10.10.10">
    <property type="entry name" value="Winged helix-like DNA-binding domain superfamily/Winged helix DNA-binding domain"/>
    <property type="match status" value="1"/>
</dbReference>
<dbReference type="PROSITE" id="PS51755">
    <property type="entry name" value="OMPR_PHOB"/>
    <property type="match status" value="1"/>
</dbReference>
<dbReference type="EMBL" id="FUXP01000003">
    <property type="protein sequence ID" value="SJZ94748.1"/>
    <property type="molecule type" value="Genomic_DNA"/>
</dbReference>
<evidence type="ECO:0000256" key="1">
    <source>
        <dbReference type="ARBA" id="ARBA00023125"/>
    </source>
</evidence>